<evidence type="ECO:0000256" key="1">
    <source>
        <dbReference type="ARBA" id="ARBA00022741"/>
    </source>
</evidence>
<feature type="region of interest" description="Disordered" evidence="6">
    <location>
        <begin position="385"/>
        <end position="438"/>
    </location>
</feature>
<feature type="domain" description="Helicase ATP-binding" evidence="7">
    <location>
        <begin position="33"/>
        <end position="203"/>
    </location>
</feature>
<dbReference type="Pfam" id="PF00270">
    <property type="entry name" value="DEAD"/>
    <property type="match status" value="1"/>
</dbReference>
<dbReference type="GO" id="GO:0005829">
    <property type="term" value="C:cytosol"/>
    <property type="evidence" value="ECO:0007669"/>
    <property type="project" value="TreeGrafter"/>
</dbReference>
<dbReference type="PROSITE" id="PS51192">
    <property type="entry name" value="HELICASE_ATP_BIND_1"/>
    <property type="match status" value="1"/>
</dbReference>
<dbReference type="GO" id="GO:0003724">
    <property type="term" value="F:RNA helicase activity"/>
    <property type="evidence" value="ECO:0007669"/>
    <property type="project" value="TreeGrafter"/>
</dbReference>
<dbReference type="InterPro" id="IPR014001">
    <property type="entry name" value="Helicase_ATP-bd"/>
</dbReference>
<evidence type="ECO:0000259" key="8">
    <source>
        <dbReference type="PROSITE" id="PS51194"/>
    </source>
</evidence>
<sequence length="438" mass="49189">MAWAEKFKLNKQLVRSLTEAGFDNPKELQQKTLSRINGGQDVIGIAPEGGGKTTTLVLATLNRFKHSADNVPAALILSPDQEGVEAINERFDLLNRNKTIRIVLLHTGTSVDQQMDDLAEGADIVIATPDRARAIYLKLGLNLNKVELLVIDDAHTIVKKGLQLPTTELSTSIGKAQRLVFTEVMHEKLEKMIDPFMHLPATIEVEELTEAQLAVVPQMLYHVPNFGTKLNLLNLFLQDAEVFTKTVVFANTRATVETIYKNLLRKARLASAFIKPLSYEDPSVHDVADFMRNDKLRVLLIANELDEQINLEGVPFIINFDLPADKETYIKHIETQASEEESETIALTFATDLELDQIRRIEQATGQKMQNSDLPDDLVIEKDRKEKEAEKAARPKQVHKADDKYVPGPAFHEKKPENAKTYNISSSKKAKMNKAKKH</sequence>
<name>A0A372NPB6_9SPHI</name>
<evidence type="ECO:0000256" key="4">
    <source>
        <dbReference type="ARBA" id="ARBA00022840"/>
    </source>
</evidence>
<evidence type="ECO:0000256" key="6">
    <source>
        <dbReference type="SAM" id="MobiDB-lite"/>
    </source>
</evidence>
<dbReference type="InterPro" id="IPR027417">
    <property type="entry name" value="P-loop_NTPase"/>
</dbReference>
<evidence type="ECO:0000256" key="2">
    <source>
        <dbReference type="ARBA" id="ARBA00022801"/>
    </source>
</evidence>
<evidence type="ECO:0000256" key="5">
    <source>
        <dbReference type="ARBA" id="ARBA00038437"/>
    </source>
</evidence>
<dbReference type="Proteomes" id="UP000264217">
    <property type="component" value="Unassembled WGS sequence"/>
</dbReference>
<comment type="similarity">
    <text evidence="5">Belongs to the DEAD box helicase family.</text>
</comment>
<dbReference type="PANTHER" id="PTHR47959:SF1">
    <property type="entry name" value="ATP-DEPENDENT RNA HELICASE DBPA"/>
    <property type="match status" value="1"/>
</dbReference>
<dbReference type="InterPro" id="IPR050079">
    <property type="entry name" value="DEAD_box_RNA_helicase"/>
</dbReference>
<dbReference type="EMBL" id="QWDC01000003">
    <property type="protein sequence ID" value="RFZ90772.1"/>
    <property type="molecule type" value="Genomic_DNA"/>
</dbReference>
<protein>
    <submittedName>
        <fullName evidence="9">DEAD/DEAH box helicase</fullName>
    </submittedName>
</protein>
<gene>
    <name evidence="9" type="ORF">D0C36_17610</name>
</gene>
<evidence type="ECO:0000313" key="10">
    <source>
        <dbReference type="Proteomes" id="UP000264217"/>
    </source>
</evidence>
<dbReference type="OrthoDB" id="9762011at2"/>
<proteinExistence type="inferred from homology"/>
<dbReference type="InterPro" id="IPR011545">
    <property type="entry name" value="DEAD/DEAH_box_helicase_dom"/>
</dbReference>
<feature type="domain" description="Helicase C-terminal" evidence="8">
    <location>
        <begin position="236"/>
        <end position="380"/>
    </location>
</feature>
<dbReference type="SMART" id="SM00487">
    <property type="entry name" value="DEXDc"/>
    <property type="match status" value="1"/>
</dbReference>
<keyword evidence="10" id="KW-1185">Reference proteome</keyword>
<dbReference type="PROSITE" id="PS51194">
    <property type="entry name" value="HELICASE_CTER"/>
    <property type="match status" value="1"/>
</dbReference>
<dbReference type="AlphaFoldDB" id="A0A372NPB6"/>
<keyword evidence="2" id="KW-0378">Hydrolase</keyword>
<dbReference type="GO" id="GO:0016787">
    <property type="term" value="F:hydrolase activity"/>
    <property type="evidence" value="ECO:0007669"/>
    <property type="project" value="UniProtKB-KW"/>
</dbReference>
<evidence type="ECO:0000313" key="9">
    <source>
        <dbReference type="EMBL" id="RFZ90772.1"/>
    </source>
</evidence>
<dbReference type="RefSeq" id="WP_117392977.1">
    <property type="nucleotide sequence ID" value="NZ_QWDC01000003.1"/>
</dbReference>
<keyword evidence="3 9" id="KW-0347">Helicase</keyword>
<keyword evidence="1" id="KW-0547">Nucleotide-binding</keyword>
<dbReference type="Gene3D" id="3.40.50.300">
    <property type="entry name" value="P-loop containing nucleotide triphosphate hydrolases"/>
    <property type="match status" value="2"/>
</dbReference>
<accession>A0A372NPB6</accession>
<dbReference type="SUPFAM" id="SSF52540">
    <property type="entry name" value="P-loop containing nucleoside triphosphate hydrolases"/>
    <property type="match status" value="2"/>
</dbReference>
<evidence type="ECO:0000259" key="7">
    <source>
        <dbReference type="PROSITE" id="PS51192"/>
    </source>
</evidence>
<dbReference type="PANTHER" id="PTHR47959">
    <property type="entry name" value="ATP-DEPENDENT RNA HELICASE RHLE-RELATED"/>
    <property type="match status" value="1"/>
</dbReference>
<comment type="caution">
    <text evidence="9">The sequence shown here is derived from an EMBL/GenBank/DDBJ whole genome shotgun (WGS) entry which is preliminary data.</text>
</comment>
<organism evidence="9 10">
    <name type="scientific">Mucilaginibacter conchicola</name>
    <dbReference type="NCBI Taxonomy" id="2303333"/>
    <lineage>
        <taxon>Bacteria</taxon>
        <taxon>Pseudomonadati</taxon>
        <taxon>Bacteroidota</taxon>
        <taxon>Sphingobacteriia</taxon>
        <taxon>Sphingobacteriales</taxon>
        <taxon>Sphingobacteriaceae</taxon>
        <taxon>Mucilaginibacter</taxon>
    </lineage>
</organism>
<dbReference type="InterPro" id="IPR001650">
    <property type="entry name" value="Helicase_C-like"/>
</dbReference>
<dbReference type="GO" id="GO:0005524">
    <property type="term" value="F:ATP binding"/>
    <property type="evidence" value="ECO:0007669"/>
    <property type="project" value="UniProtKB-KW"/>
</dbReference>
<dbReference type="GO" id="GO:0003676">
    <property type="term" value="F:nucleic acid binding"/>
    <property type="evidence" value="ECO:0007669"/>
    <property type="project" value="InterPro"/>
</dbReference>
<feature type="compositionally biased region" description="Basic residues" evidence="6">
    <location>
        <begin position="428"/>
        <end position="438"/>
    </location>
</feature>
<keyword evidence="4" id="KW-0067">ATP-binding</keyword>
<reference evidence="9 10" key="1">
    <citation type="submission" date="2018-08" db="EMBL/GenBank/DDBJ databases">
        <title>Mucilaginibacter sp. MYSH2.</title>
        <authorList>
            <person name="Seo T."/>
        </authorList>
    </citation>
    <scope>NUCLEOTIDE SEQUENCE [LARGE SCALE GENOMIC DNA]</scope>
    <source>
        <strain evidence="9 10">MYSH2</strain>
    </source>
</reference>
<evidence type="ECO:0000256" key="3">
    <source>
        <dbReference type="ARBA" id="ARBA00022806"/>
    </source>
</evidence>
<feature type="compositionally biased region" description="Basic and acidic residues" evidence="6">
    <location>
        <begin position="385"/>
        <end position="418"/>
    </location>
</feature>